<evidence type="ECO:0000313" key="7">
    <source>
        <dbReference type="Proteomes" id="UP000681610"/>
    </source>
</evidence>
<dbReference type="CDD" id="cd00438">
    <property type="entry name" value="cupin_RmlC"/>
    <property type="match status" value="1"/>
</dbReference>
<protein>
    <recommendedName>
        <fullName evidence="4 5">dTDP-4-dehydrorhamnose 3,5-epimerase</fullName>
        <ecNumber evidence="3 5">5.1.3.13</ecNumber>
    </recommendedName>
    <alternativeName>
        <fullName evidence="5">Thymidine diphospho-4-keto-rhamnose 3,5-epimerase</fullName>
    </alternativeName>
</protein>
<dbReference type="RefSeq" id="WP_009415194.1">
    <property type="nucleotide sequence ID" value="NZ_JAGDYP010000009.1"/>
</dbReference>
<proteinExistence type="inferred from homology"/>
<dbReference type="InterPro" id="IPR000888">
    <property type="entry name" value="RmlC-like"/>
</dbReference>
<gene>
    <name evidence="6" type="primary">rfbC</name>
    <name evidence="6" type="ORF">J4N46_10770</name>
</gene>
<keyword evidence="7" id="KW-1185">Reference proteome</keyword>
<dbReference type="EMBL" id="JAGDYP010000009">
    <property type="protein sequence ID" value="MBO1884879.1"/>
    <property type="molecule type" value="Genomic_DNA"/>
</dbReference>
<dbReference type="PANTHER" id="PTHR21047:SF2">
    <property type="entry name" value="THYMIDINE DIPHOSPHO-4-KETO-RHAMNOSE 3,5-EPIMERASE"/>
    <property type="match status" value="1"/>
</dbReference>
<dbReference type="Gene3D" id="2.60.120.10">
    <property type="entry name" value="Jelly Rolls"/>
    <property type="match status" value="1"/>
</dbReference>
<dbReference type="PANTHER" id="PTHR21047">
    <property type="entry name" value="DTDP-6-DEOXY-D-GLUCOSE-3,5 EPIMERASE"/>
    <property type="match status" value="1"/>
</dbReference>
<dbReference type="InterPro" id="IPR011051">
    <property type="entry name" value="RmlC_Cupin_sf"/>
</dbReference>
<organism evidence="6 7">
    <name type="scientific">Capnocytophaga bilenii</name>
    <dbReference type="NCBI Taxonomy" id="2819369"/>
    <lineage>
        <taxon>Bacteria</taxon>
        <taxon>Pseudomonadati</taxon>
        <taxon>Bacteroidota</taxon>
        <taxon>Flavobacteriia</taxon>
        <taxon>Flavobacteriales</taxon>
        <taxon>Flavobacteriaceae</taxon>
        <taxon>Capnocytophaga</taxon>
    </lineage>
</organism>
<dbReference type="SUPFAM" id="SSF51182">
    <property type="entry name" value="RmlC-like cupins"/>
    <property type="match status" value="1"/>
</dbReference>
<evidence type="ECO:0000256" key="5">
    <source>
        <dbReference type="RuleBase" id="RU364069"/>
    </source>
</evidence>
<name>A0ABS3PZW5_9FLAO</name>
<evidence type="ECO:0000256" key="3">
    <source>
        <dbReference type="ARBA" id="ARBA00012098"/>
    </source>
</evidence>
<comment type="catalytic activity">
    <reaction evidence="1 5">
        <text>dTDP-4-dehydro-6-deoxy-alpha-D-glucose = dTDP-4-dehydro-beta-L-rhamnose</text>
        <dbReference type="Rhea" id="RHEA:16969"/>
        <dbReference type="ChEBI" id="CHEBI:57649"/>
        <dbReference type="ChEBI" id="CHEBI:62830"/>
        <dbReference type="EC" id="5.1.3.13"/>
    </reaction>
</comment>
<evidence type="ECO:0000256" key="2">
    <source>
        <dbReference type="ARBA" id="ARBA00001997"/>
    </source>
</evidence>
<comment type="similarity">
    <text evidence="5">Belongs to the dTDP-4-dehydrorhamnose 3,5-epimerase family.</text>
</comment>
<accession>A0ABS3PZW5</accession>
<dbReference type="Pfam" id="PF00908">
    <property type="entry name" value="dTDP_sugar_isom"/>
    <property type="match status" value="1"/>
</dbReference>
<evidence type="ECO:0000256" key="1">
    <source>
        <dbReference type="ARBA" id="ARBA00001298"/>
    </source>
</evidence>
<comment type="function">
    <text evidence="2 5">Catalyzes the epimerization of the C3' and C5'positions of dTDP-6-deoxy-D-xylo-4-hexulose, forming dTDP-6-deoxy-L-lyxo-4-hexulose.</text>
</comment>
<dbReference type="InterPro" id="IPR014710">
    <property type="entry name" value="RmlC-like_jellyroll"/>
</dbReference>
<comment type="subunit">
    <text evidence="5">Homodimer.</text>
</comment>
<reference evidence="6 7" key="1">
    <citation type="submission" date="2021-03" db="EMBL/GenBank/DDBJ databases">
        <title>Isolation and description of Capnocytophaga bilenii sp. nov., a novel Capnocytophaga species, isolated from a gingivitis subject.</title>
        <authorList>
            <person name="Antezack A."/>
            <person name="Monnet-Corti V."/>
            <person name="La Scola B."/>
        </authorList>
    </citation>
    <scope>NUCLEOTIDE SEQUENCE [LARGE SCALE GENOMIC DNA]</scope>
    <source>
        <strain evidence="6 7">Marseille-Q4570</strain>
    </source>
</reference>
<dbReference type="GO" id="GO:0008830">
    <property type="term" value="F:dTDP-4-dehydrorhamnose 3,5-epimerase activity"/>
    <property type="evidence" value="ECO:0007669"/>
    <property type="project" value="UniProtKB-EC"/>
</dbReference>
<comment type="pathway">
    <text evidence="5">Carbohydrate biosynthesis; dTDP-L-rhamnose biosynthesis.</text>
</comment>
<keyword evidence="5 6" id="KW-0413">Isomerase</keyword>
<sequence>MNVIKTKIEGVVIIEPRVFRDDRGYFFESFSQQRFNELVAPVTFVQDNESRSTYGVLRGLHFQKPPYAQSKLVRVVKGVVLDVAVDLRKDSPTFGQYEQVLLSEDNKRQFFIPQGLAHGFVVLSPEAVFQYKCDNYYAPQAEGSVRWDDPQININWQLPLGDILLSEKDKKAPLLAELTF</sequence>
<evidence type="ECO:0000256" key="4">
    <source>
        <dbReference type="ARBA" id="ARBA00019595"/>
    </source>
</evidence>
<dbReference type="NCBIfam" id="TIGR01221">
    <property type="entry name" value="rmlC"/>
    <property type="match status" value="1"/>
</dbReference>
<evidence type="ECO:0000313" key="6">
    <source>
        <dbReference type="EMBL" id="MBO1884879.1"/>
    </source>
</evidence>
<dbReference type="Proteomes" id="UP000681610">
    <property type="component" value="Unassembled WGS sequence"/>
</dbReference>
<comment type="caution">
    <text evidence="6">The sequence shown here is derived from an EMBL/GenBank/DDBJ whole genome shotgun (WGS) entry which is preliminary data.</text>
</comment>
<dbReference type="EC" id="5.1.3.13" evidence="3 5"/>